<evidence type="ECO:0000256" key="1">
    <source>
        <dbReference type="SAM" id="MobiDB-lite"/>
    </source>
</evidence>
<feature type="compositionally biased region" description="Basic residues" evidence="1">
    <location>
        <begin position="34"/>
        <end position="44"/>
    </location>
</feature>
<evidence type="ECO:0000313" key="2">
    <source>
        <dbReference type="EMBL" id="CAD8700391.1"/>
    </source>
</evidence>
<proteinExistence type="predicted"/>
<name>A0A7S0X3X4_9CHLO</name>
<reference evidence="2" key="1">
    <citation type="submission" date="2021-01" db="EMBL/GenBank/DDBJ databases">
        <authorList>
            <person name="Corre E."/>
            <person name="Pelletier E."/>
            <person name="Niang G."/>
            <person name="Scheremetjew M."/>
            <person name="Finn R."/>
            <person name="Kale V."/>
            <person name="Holt S."/>
            <person name="Cochrane G."/>
            <person name="Meng A."/>
            <person name="Brown T."/>
            <person name="Cohen L."/>
        </authorList>
    </citation>
    <scope>NUCLEOTIDE SEQUENCE</scope>
    <source>
        <strain evidence="2">SL-175</strain>
    </source>
</reference>
<organism evidence="2">
    <name type="scientific">Mantoniella antarctica</name>
    <dbReference type="NCBI Taxonomy" id="81844"/>
    <lineage>
        <taxon>Eukaryota</taxon>
        <taxon>Viridiplantae</taxon>
        <taxon>Chlorophyta</taxon>
        <taxon>Mamiellophyceae</taxon>
        <taxon>Mamiellales</taxon>
        <taxon>Mamiellaceae</taxon>
        <taxon>Mantoniella</taxon>
    </lineage>
</organism>
<dbReference type="EMBL" id="HBFC01005476">
    <property type="protein sequence ID" value="CAD8700391.1"/>
    <property type="molecule type" value="Transcribed_RNA"/>
</dbReference>
<dbReference type="PROSITE" id="PS51257">
    <property type="entry name" value="PROKAR_LIPOPROTEIN"/>
    <property type="match status" value="1"/>
</dbReference>
<protein>
    <submittedName>
        <fullName evidence="2">Uncharacterized protein</fullName>
    </submittedName>
</protein>
<feature type="region of interest" description="Disordered" evidence="1">
    <location>
        <begin position="26"/>
        <end position="88"/>
    </location>
</feature>
<gene>
    <name evidence="2" type="ORF">MANT1106_LOCUS3073</name>
</gene>
<sequence>MHERHTQTAPGFSIGCLIWVERTSAAAGTPRCGAARRRDAHKRTKQQERPTYSFQGGRDIDFSVKNFFPHPSSARTTRGGGPESKYRPFKVDVQTDSFTVRGCLLVRPFRSPSMHFVTGVKG</sequence>
<dbReference type="AlphaFoldDB" id="A0A7S0X3X4"/>
<accession>A0A7S0X3X4</accession>